<feature type="compositionally biased region" description="Basic and acidic residues" evidence="1">
    <location>
        <begin position="55"/>
        <end position="66"/>
    </location>
</feature>
<comment type="caution">
    <text evidence="2">The sequence shown here is derived from an EMBL/GenBank/DDBJ whole genome shotgun (WGS) entry which is preliminary data.</text>
</comment>
<evidence type="ECO:0000313" key="2">
    <source>
        <dbReference type="EMBL" id="KAH3815438.1"/>
    </source>
</evidence>
<organism evidence="2 3">
    <name type="scientific">Dreissena polymorpha</name>
    <name type="common">Zebra mussel</name>
    <name type="synonym">Mytilus polymorpha</name>
    <dbReference type="NCBI Taxonomy" id="45954"/>
    <lineage>
        <taxon>Eukaryota</taxon>
        <taxon>Metazoa</taxon>
        <taxon>Spiralia</taxon>
        <taxon>Lophotrochozoa</taxon>
        <taxon>Mollusca</taxon>
        <taxon>Bivalvia</taxon>
        <taxon>Autobranchia</taxon>
        <taxon>Heteroconchia</taxon>
        <taxon>Euheterodonta</taxon>
        <taxon>Imparidentia</taxon>
        <taxon>Neoheterodontei</taxon>
        <taxon>Myida</taxon>
        <taxon>Dreissenoidea</taxon>
        <taxon>Dreissenidae</taxon>
        <taxon>Dreissena</taxon>
    </lineage>
</organism>
<name>A0A9D4GEQ2_DREPO</name>
<reference evidence="2" key="2">
    <citation type="submission" date="2020-11" db="EMBL/GenBank/DDBJ databases">
        <authorList>
            <person name="McCartney M.A."/>
            <person name="Auch B."/>
            <person name="Kono T."/>
            <person name="Mallez S."/>
            <person name="Becker A."/>
            <person name="Gohl D.M."/>
            <person name="Silverstein K.A.T."/>
            <person name="Koren S."/>
            <person name="Bechman K.B."/>
            <person name="Herman A."/>
            <person name="Abrahante J.E."/>
            <person name="Garbe J."/>
        </authorList>
    </citation>
    <scope>NUCLEOTIDE SEQUENCE</scope>
    <source>
        <strain evidence="2">Duluth1</strain>
        <tissue evidence="2">Whole animal</tissue>
    </source>
</reference>
<feature type="region of interest" description="Disordered" evidence="1">
    <location>
        <begin position="192"/>
        <end position="217"/>
    </location>
</feature>
<feature type="region of interest" description="Disordered" evidence="1">
    <location>
        <begin position="54"/>
        <end position="82"/>
    </location>
</feature>
<dbReference type="AlphaFoldDB" id="A0A9D4GEQ2"/>
<evidence type="ECO:0000313" key="3">
    <source>
        <dbReference type="Proteomes" id="UP000828390"/>
    </source>
</evidence>
<reference evidence="2" key="1">
    <citation type="journal article" date="2019" name="bioRxiv">
        <title>The Genome of the Zebra Mussel, Dreissena polymorpha: A Resource for Invasive Species Research.</title>
        <authorList>
            <person name="McCartney M.A."/>
            <person name="Auch B."/>
            <person name="Kono T."/>
            <person name="Mallez S."/>
            <person name="Zhang Y."/>
            <person name="Obille A."/>
            <person name="Becker A."/>
            <person name="Abrahante J.E."/>
            <person name="Garbe J."/>
            <person name="Badalamenti J.P."/>
            <person name="Herman A."/>
            <person name="Mangelson H."/>
            <person name="Liachko I."/>
            <person name="Sullivan S."/>
            <person name="Sone E.D."/>
            <person name="Koren S."/>
            <person name="Silverstein K.A.T."/>
            <person name="Beckman K.B."/>
            <person name="Gohl D.M."/>
        </authorList>
    </citation>
    <scope>NUCLEOTIDE SEQUENCE</scope>
    <source>
        <strain evidence="2">Duluth1</strain>
        <tissue evidence="2">Whole animal</tissue>
    </source>
</reference>
<accession>A0A9D4GEQ2</accession>
<sequence>MFHEDWAIMVTSRFFTLHHPDLNSTKIFRVNLLTKFHEEQTIIVASRVLTSQNVDDGRRTTDDGRKINIPSDPSNGVSPVVKGRHMTAPLTSEPKNHSATYTGNDVIGRDGDTWSLLGTLGNTRFPNPSNGISPVVEGRHIAAPLTSELRINGATYTGHDVTGRNRDTWSLHGTLGDTRLPSFIAKLDHMAAPPTSEPRTIGAPFTENDFIGTDGDN</sequence>
<dbReference type="EMBL" id="JAIWYP010000006">
    <property type="protein sequence ID" value="KAH3815438.1"/>
    <property type="molecule type" value="Genomic_DNA"/>
</dbReference>
<protein>
    <submittedName>
        <fullName evidence="2">Uncharacterized protein</fullName>
    </submittedName>
</protein>
<proteinExistence type="predicted"/>
<dbReference type="Proteomes" id="UP000828390">
    <property type="component" value="Unassembled WGS sequence"/>
</dbReference>
<gene>
    <name evidence="2" type="ORF">DPMN_143961</name>
</gene>
<keyword evidence="3" id="KW-1185">Reference proteome</keyword>
<evidence type="ECO:0000256" key="1">
    <source>
        <dbReference type="SAM" id="MobiDB-lite"/>
    </source>
</evidence>